<gene>
    <name evidence="1" type="ORF">F0P93_13815</name>
</gene>
<dbReference type="AlphaFoldDB" id="A0A5N1JF05"/>
<evidence type="ECO:0000313" key="2">
    <source>
        <dbReference type="Proteomes" id="UP000326344"/>
    </source>
</evidence>
<evidence type="ECO:0000313" key="1">
    <source>
        <dbReference type="EMBL" id="KAA9353705.1"/>
    </source>
</evidence>
<name>A0A5N1JF05_9BACT</name>
<evidence type="ECO:0008006" key="3">
    <source>
        <dbReference type="Google" id="ProtNLM"/>
    </source>
</evidence>
<protein>
    <recommendedName>
        <fullName evidence="3">Secretion system C-terminal sorting domain-containing protein</fullName>
    </recommendedName>
</protein>
<proteinExistence type="predicted"/>
<dbReference type="RefSeq" id="WP_138994691.1">
    <property type="nucleotide sequence ID" value="NZ_VTWS01000003.1"/>
</dbReference>
<accession>A0A5N1JF05</accession>
<sequence>MMNLLSNLICTAILSTTPVDNGTAPKTLSFDASAYVTINNQIRVAVEKTALEPVVVLLRDKNNRVMFQQFVGKKEQKYAVKLNVAELPDGQYELEVKSKEGSIVKEVNLGSEPVEAPTRLVVMN</sequence>
<keyword evidence="2" id="KW-1185">Reference proteome</keyword>
<organism evidence="1 2">
    <name type="scientific">Larkinella humicola</name>
    <dbReference type="NCBI Taxonomy" id="2607654"/>
    <lineage>
        <taxon>Bacteria</taxon>
        <taxon>Pseudomonadati</taxon>
        <taxon>Bacteroidota</taxon>
        <taxon>Cytophagia</taxon>
        <taxon>Cytophagales</taxon>
        <taxon>Spirosomataceae</taxon>
        <taxon>Larkinella</taxon>
    </lineage>
</organism>
<dbReference type="Proteomes" id="UP000326344">
    <property type="component" value="Unassembled WGS sequence"/>
</dbReference>
<dbReference type="EMBL" id="VTWS01000003">
    <property type="protein sequence ID" value="KAA9353705.1"/>
    <property type="molecule type" value="Genomic_DNA"/>
</dbReference>
<comment type="caution">
    <text evidence="1">The sequence shown here is derived from an EMBL/GenBank/DDBJ whole genome shotgun (WGS) entry which is preliminary data.</text>
</comment>
<reference evidence="1 2" key="1">
    <citation type="submission" date="2019-09" db="EMBL/GenBank/DDBJ databases">
        <title>Genome Sequence of Larkinella sp MA1.</title>
        <authorList>
            <person name="Srinivasan S."/>
        </authorList>
    </citation>
    <scope>NUCLEOTIDE SEQUENCE [LARGE SCALE GENOMIC DNA]</scope>
    <source>
        <strain evidence="1 2">MA1</strain>
    </source>
</reference>